<keyword evidence="2 4" id="KW-0819">tRNA processing</keyword>
<evidence type="ECO:0000256" key="1">
    <source>
        <dbReference type="ARBA" id="ARBA00009375"/>
    </source>
</evidence>
<name>A0A9D1VVH2_9FIRM</name>
<sequence>MQNIRLTLQYNGARYLGWQRPPKDGFEKTVSWKIISTLRRMTGEDITLYAGAKTEPGVHAMAQTVNFQTGSDLAPEQFRINLNQYLPQDIAVLDAVAAPDRFRADLNARSHTYEYRICTAPVYDIFTYGYSAYLFPAPDMDLMKTAAAMLIGRHDFGCFSGVRKKKGTEKDLLDIRFETTGKTNAPVSENRDSLTIILTANDFLYQMPLRLVSLLLEIGQRLRTLESIQDIFAGKEKTAISCDAKGLLLRSVQY</sequence>
<dbReference type="InterPro" id="IPR020095">
    <property type="entry name" value="PsdUridine_synth_TruA_C"/>
</dbReference>
<dbReference type="GO" id="GO:0003723">
    <property type="term" value="F:RNA binding"/>
    <property type="evidence" value="ECO:0007669"/>
    <property type="project" value="InterPro"/>
</dbReference>
<comment type="caution">
    <text evidence="4">Lacks conserved residue(s) required for the propagation of feature annotation.</text>
</comment>
<evidence type="ECO:0000256" key="6">
    <source>
        <dbReference type="RuleBase" id="RU003792"/>
    </source>
</evidence>
<evidence type="ECO:0000313" key="8">
    <source>
        <dbReference type="EMBL" id="HIX47750.1"/>
    </source>
</evidence>
<dbReference type="Proteomes" id="UP000824243">
    <property type="component" value="Unassembled WGS sequence"/>
</dbReference>
<dbReference type="InterPro" id="IPR020097">
    <property type="entry name" value="PsdUridine_synth_TruA_a/b_dom"/>
</dbReference>
<evidence type="ECO:0000313" key="9">
    <source>
        <dbReference type="Proteomes" id="UP000824243"/>
    </source>
</evidence>
<protein>
    <recommendedName>
        <fullName evidence="4">tRNA pseudouridine synthase A</fullName>
        <ecNumber evidence="4">5.4.99.12</ecNumber>
    </recommendedName>
    <alternativeName>
        <fullName evidence="4">tRNA pseudouridine(38-40) synthase</fullName>
    </alternativeName>
    <alternativeName>
        <fullName evidence="4">tRNA pseudouridylate synthase I</fullName>
    </alternativeName>
    <alternativeName>
        <fullName evidence="4">tRNA-uridine isomerase I</fullName>
    </alternativeName>
</protein>
<dbReference type="PANTHER" id="PTHR11142:SF0">
    <property type="entry name" value="TRNA PSEUDOURIDINE SYNTHASE-LIKE 1"/>
    <property type="match status" value="1"/>
</dbReference>
<evidence type="ECO:0000256" key="2">
    <source>
        <dbReference type="ARBA" id="ARBA00022694"/>
    </source>
</evidence>
<dbReference type="GO" id="GO:0160147">
    <property type="term" value="F:tRNA pseudouridine(38-40) synthase activity"/>
    <property type="evidence" value="ECO:0007669"/>
    <property type="project" value="UniProtKB-EC"/>
</dbReference>
<dbReference type="EC" id="5.4.99.12" evidence="4"/>
<evidence type="ECO:0000256" key="4">
    <source>
        <dbReference type="HAMAP-Rule" id="MF_00171"/>
    </source>
</evidence>
<evidence type="ECO:0000259" key="7">
    <source>
        <dbReference type="Pfam" id="PF01416"/>
    </source>
</evidence>
<organism evidence="8 9">
    <name type="scientific">Candidatus Mediterraneibacter caccavium</name>
    <dbReference type="NCBI Taxonomy" id="2838661"/>
    <lineage>
        <taxon>Bacteria</taxon>
        <taxon>Bacillati</taxon>
        <taxon>Bacillota</taxon>
        <taxon>Clostridia</taxon>
        <taxon>Lachnospirales</taxon>
        <taxon>Lachnospiraceae</taxon>
        <taxon>Mediterraneibacter</taxon>
    </lineage>
</organism>
<evidence type="ECO:0000256" key="5">
    <source>
        <dbReference type="PIRSR" id="PIRSR001430-2"/>
    </source>
</evidence>
<dbReference type="InterPro" id="IPR020103">
    <property type="entry name" value="PsdUridine_synth_cat_dom_sf"/>
</dbReference>
<comment type="catalytic activity">
    <reaction evidence="4 6">
        <text>uridine(38/39/40) in tRNA = pseudouridine(38/39/40) in tRNA</text>
        <dbReference type="Rhea" id="RHEA:22376"/>
        <dbReference type="Rhea" id="RHEA-COMP:10085"/>
        <dbReference type="Rhea" id="RHEA-COMP:10087"/>
        <dbReference type="ChEBI" id="CHEBI:65314"/>
        <dbReference type="ChEBI" id="CHEBI:65315"/>
        <dbReference type="EC" id="5.4.99.12"/>
    </reaction>
</comment>
<comment type="similarity">
    <text evidence="1 4 6">Belongs to the tRNA pseudouridine synthase TruA family.</text>
</comment>
<reference evidence="8" key="2">
    <citation type="submission" date="2021-04" db="EMBL/GenBank/DDBJ databases">
        <authorList>
            <person name="Gilroy R."/>
        </authorList>
    </citation>
    <scope>NUCLEOTIDE SEQUENCE</scope>
    <source>
        <strain evidence="8">ChiSjej5B23-15282</strain>
    </source>
</reference>
<proteinExistence type="inferred from homology"/>
<reference evidence="8" key="1">
    <citation type="journal article" date="2021" name="PeerJ">
        <title>Extensive microbial diversity within the chicken gut microbiome revealed by metagenomics and culture.</title>
        <authorList>
            <person name="Gilroy R."/>
            <person name="Ravi A."/>
            <person name="Getino M."/>
            <person name="Pursley I."/>
            <person name="Horton D.L."/>
            <person name="Alikhan N.F."/>
            <person name="Baker D."/>
            <person name="Gharbi K."/>
            <person name="Hall N."/>
            <person name="Watson M."/>
            <person name="Adriaenssens E.M."/>
            <person name="Foster-Nyarko E."/>
            <person name="Jarju S."/>
            <person name="Secka A."/>
            <person name="Antonio M."/>
            <person name="Oren A."/>
            <person name="Chaudhuri R.R."/>
            <person name="La Ragione R."/>
            <person name="Hildebrand F."/>
            <person name="Pallen M.J."/>
        </authorList>
    </citation>
    <scope>NUCLEOTIDE SEQUENCE</scope>
    <source>
        <strain evidence="8">ChiSjej5B23-15282</strain>
    </source>
</reference>
<dbReference type="Pfam" id="PF01416">
    <property type="entry name" value="PseudoU_synth_1"/>
    <property type="match status" value="1"/>
</dbReference>
<dbReference type="SUPFAM" id="SSF55120">
    <property type="entry name" value="Pseudouridine synthase"/>
    <property type="match status" value="1"/>
</dbReference>
<dbReference type="Gene3D" id="3.30.70.580">
    <property type="entry name" value="Pseudouridine synthase I, catalytic domain, N-terminal subdomain"/>
    <property type="match status" value="1"/>
</dbReference>
<comment type="caution">
    <text evidence="8">The sequence shown here is derived from an EMBL/GenBank/DDBJ whole genome shotgun (WGS) entry which is preliminary data.</text>
</comment>
<dbReference type="PIRSF" id="PIRSF001430">
    <property type="entry name" value="tRNA_psdUrid_synth"/>
    <property type="match status" value="1"/>
</dbReference>
<comment type="subunit">
    <text evidence="4">Homodimer.</text>
</comment>
<dbReference type="InterPro" id="IPR020094">
    <property type="entry name" value="TruA/RsuA/RluB/E/F_N"/>
</dbReference>
<keyword evidence="3 4" id="KW-0413">Isomerase</keyword>
<dbReference type="PANTHER" id="PTHR11142">
    <property type="entry name" value="PSEUDOURIDYLATE SYNTHASE"/>
    <property type="match status" value="1"/>
</dbReference>
<accession>A0A9D1VVH2</accession>
<dbReference type="EMBL" id="DXFA01000031">
    <property type="protein sequence ID" value="HIX47750.1"/>
    <property type="molecule type" value="Genomic_DNA"/>
</dbReference>
<feature type="binding site" evidence="4 5">
    <location>
        <position position="113"/>
    </location>
    <ligand>
        <name>substrate</name>
    </ligand>
</feature>
<dbReference type="GO" id="GO:0031119">
    <property type="term" value="P:tRNA pseudouridine synthesis"/>
    <property type="evidence" value="ECO:0007669"/>
    <property type="project" value="UniProtKB-UniRule"/>
</dbReference>
<dbReference type="InterPro" id="IPR001406">
    <property type="entry name" value="PsdUridine_synth_TruA"/>
</dbReference>
<dbReference type="AlphaFoldDB" id="A0A9D1VVH2"/>
<gene>
    <name evidence="4" type="primary">truA</name>
    <name evidence="8" type="ORF">H9981_01830</name>
</gene>
<dbReference type="HAMAP" id="MF_00171">
    <property type="entry name" value="TruA"/>
    <property type="match status" value="1"/>
</dbReference>
<comment type="function">
    <text evidence="4">Formation of pseudouridine at positions 38, 39 and 40 in the anticodon stem and loop of transfer RNAs.</text>
</comment>
<feature type="domain" description="Pseudouridine synthase I TruA alpha/beta" evidence="7">
    <location>
        <begin position="146"/>
        <end position="254"/>
    </location>
</feature>
<evidence type="ECO:0000256" key="3">
    <source>
        <dbReference type="ARBA" id="ARBA00023235"/>
    </source>
</evidence>
<dbReference type="Gene3D" id="3.30.70.660">
    <property type="entry name" value="Pseudouridine synthase I, catalytic domain, C-terminal subdomain"/>
    <property type="match status" value="1"/>
</dbReference>